<feature type="chain" id="PRO_5035962136" description="Carboxylic ester hydrolase" evidence="3">
    <location>
        <begin position="19"/>
        <end position="548"/>
    </location>
</feature>
<dbReference type="PROSITE" id="PS00122">
    <property type="entry name" value="CARBOXYLESTERASE_B_1"/>
    <property type="match status" value="1"/>
</dbReference>
<keyword evidence="3" id="KW-0732">Signal</keyword>
<feature type="domain" description="Carboxylesterase type B" evidence="4">
    <location>
        <begin position="34"/>
        <end position="456"/>
    </location>
</feature>
<dbReference type="PANTHER" id="PTHR11559">
    <property type="entry name" value="CARBOXYLESTERASE"/>
    <property type="match status" value="1"/>
</dbReference>
<comment type="similarity">
    <text evidence="1 3">Belongs to the type-B carboxylesterase/lipase family.</text>
</comment>
<dbReference type="InterPro" id="IPR050309">
    <property type="entry name" value="Type-B_Carboxylest/Lipase"/>
</dbReference>
<gene>
    <name evidence="5" type="ORF">AAE3_LOCUS4181</name>
</gene>
<dbReference type="EC" id="3.1.1.-" evidence="3"/>
<dbReference type="InterPro" id="IPR019826">
    <property type="entry name" value="Carboxylesterase_B_AS"/>
</dbReference>
<proteinExistence type="inferred from homology"/>
<sequence length="548" mass="59843">MTFHQMVSRGLILPPIFALLTLQVGAKPQSSPASLVKLSYGSFEGKLSANLVEFLGVPFASPPVGPFRFAPPIKPKVFHGTRQATAFAPACPQQAMEVPQFPGFLIPPANISEDCLYLNVIKPATIAPGAKLPVLFNIFGGGFQIGDTTQIHGDSLVNRSLNLGEPIIYVAASYRINAFGFLGGKEVQAAGLGNVGLLDQKFALEWVQKHIAAFGGDPKKVTIWGISAGAVSVGLHMLQNEGSTQGLFRAGAMQSGSPIRLPGILRQQKFFDSLVADTNCTASSDKLKCLRDAPFDQLVAAINRTPSIFSYESMNLAWQPMVDGKVIVIFVVHDKHHVRSFIPRVLVSPRTLQHRTNAQYIEYMKSNYFPNLTDKDLSAFGSAYPDDVTQGSPFYTGSANALTLQYKRLAAVQGDLAYQAPRRLFSEIAAKTQPVYGFRYMRPSQPPILGIRHGADRDEFVGDGTNPDFIGTDALIYLTRNGDPNPPKDSKSLLTIVKWEPYSSSLDRPPLLTFVDGESLVNITFDTYRSEAMELLSRLSLNEIGKPF</sequence>
<evidence type="ECO:0000313" key="6">
    <source>
        <dbReference type="Proteomes" id="UP000467700"/>
    </source>
</evidence>
<dbReference type="InterPro" id="IPR019819">
    <property type="entry name" value="Carboxylesterase_B_CS"/>
</dbReference>
<evidence type="ECO:0000256" key="3">
    <source>
        <dbReference type="RuleBase" id="RU361235"/>
    </source>
</evidence>
<name>A0A8S0XPX1_CYCAE</name>
<organism evidence="5 6">
    <name type="scientific">Cyclocybe aegerita</name>
    <name type="common">Black poplar mushroom</name>
    <name type="synonym">Agrocybe aegerita</name>
    <dbReference type="NCBI Taxonomy" id="1973307"/>
    <lineage>
        <taxon>Eukaryota</taxon>
        <taxon>Fungi</taxon>
        <taxon>Dikarya</taxon>
        <taxon>Basidiomycota</taxon>
        <taxon>Agaricomycotina</taxon>
        <taxon>Agaricomycetes</taxon>
        <taxon>Agaricomycetidae</taxon>
        <taxon>Agaricales</taxon>
        <taxon>Agaricineae</taxon>
        <taxon>Bolbitiaceae</taxon>
        <taxon>Cyclocybe</taxon>
    </lineage>
</organism>
<evidence type="ECO:0000256" key="2">
    <source>
        <dbReference type="ARBA" id="ARBA00022801"/>
    </source>
</evidence>
<dbReference type="AlphaFoldDB" id="A0A8S0XPX1"/>
<protein>
    <recommendedName>
        <fullName evidence="3">Carboxylic ester hydrolase</fullName>
        <ecNumber evidence="3">3.1.1.-</ecNumber>
    </recommendedName>
</protein>
<dbReference type="InterPro" id="IPR029058">
    <property type="entry name" value="AB_hydrolase_fold"/>
</dbReference>
<dbReference type="EMBL" id="CACVBS010000035">
    <property type="protein sequence ID" value="CAA7262327.1"/>
    <property type="molecule type" value="Genomic_DNA"/>
</dbReference>
<dbReference type="GO" id="GO:0016787">
    <property type="term" value="F:hydrolase activity"/>
    <property type="evidence" value="ECO:0007669"/>
    <property type="project" value="UniProtKB-KW"/>
</dbReference>
<dbReference type="InterPro" id="IPR002018">
    <property type="entry name" value="CarbesteraseB"/>
</dbReference>
<dbReference type="Proteomes" id="UP000467700">
    <property type="component" value="Unassembled WGS sequence"/>
</dbReference>
<dbReference type="SUPFAM" id="SSF53474">
    <property type="entry name" value="alpha/beta-Hydrolases"/>
    <property type="match status" value="1"/>
</dbReference>
<dbReference type="Pfam" id="PF00135">
    <property type="entry name" value="COesterase"/>
    <property type="match status" value="1"/>
</dbReference>
<dbReference type="Gene3D" id="3.40.50.1820">
    <property type="entry name" value="alpha/beta hydrolase"/>
    <property type="match status" value="1"/>
</dbReference>
<evidence type="ECO:0000256" key="1">
    <source>
        <dbReference type="ARBA" id="ARBA00005964"/>
    </source>
</evidence>
<dbReference type="OrthoDB" id="408631at2759"/>
<reference evidence="5 6" key="1">
    <citation type="submission" date="2020-01" db="EMBL/GenBank/DDBJ databases">
        <authorList>
            <person name="Gupta K D."/>
        </authorList>
    </citation>
    <scope>NUCLEOTIDE SEQUENCE [LARGE SCALE GENOMIC DNA]</scope>
</reference>
<evidence type="ECO:0000259" key="4">
    <source>
        <dbReference type="Pfam" id="PF00135"/>
    </source>
</evidence>
<feature type="signal peptide" evidence="3">
    <location>
        <begin position="1"/>
        <end position="18"/>
    </location>
</feature>
<keyword evidence="6" id="KW-1185">Reference proteome</keyword>
<evidence type="ECO:0000313" key="5">
    <source>
        <dbReference type="EMBL" id="CAA7262327.1"/>
    </source>
</evidence>
<dbReference type="PROSITE" id="PS00941">
    <property type="entry name" value="CARBOXYLESTERASE_B_2"/>
    <property type="match status" value="1"/>
</dbReference>
<accession>A0A8S0XPX1</accession>
<keyword evidence="2 3" id="KW-0378">Hydrolase</keyword>
<comment type="caution">
    <text evidence="5">The sequence shown here is derived from an EMBL/GenBank/DDBJ whole genome shotgun (WGS) entry which is preliminary data.</text>
</comment>